<dbReference type="PANTHER" id="PTHR33643">
    <property type="entry name" value="UREASE ACCESSORY PROTEIN D"/>
    <property type="match status" value="1"/>
</dbReference>
<evidence type="ECO:0000256" key="2">
    <source>
        <dbReference type="ARBA" id="ARBA00022988"/>
    </source>
</evidence>
<accession>A0A1H9JF02</accession>
<dbReference type="STRING" id="489703.SAMN04488038_111126"/>
<proteinExistence type="inferred from homology"/>
<sequence>MDGAARLCFRRDADGVTRLADLYQRAPCRILFPEVERGEPPQAVLLTTSGGLTGGDRLRLDLQVGDGAAATIGTQAAEKLYRAVPEEDDTRIDVRLSVGAQAWAEYLAQETILFNRARLRRSFTAELAPDARLLAVESVVFGRTAMGEDCSEGLLHDAWRIRRGGRLIWADAMHLQGALRTQRDLPFGFDGAASCATLIYTGPDAAEHREGLRELAAGLQLPAAVSLIGELLLLRLLAADAQALRAALMQAVAQLRAQAAGLAAQLPRVWYC</sequence>
<dbReference type="InterPro" id="IPR002669">
    <property type="entry name" value="UreD"/>
</dbReference>
<evidence type="ECO:0000256" key="3">
    <source>
        <dbReference type="ARBA" id="ARBA00023186"/>
    </source>
</evidence>
<reference evidence="6 7" key="1">
    <citation type="submission" date="2016-10" db="EMBL/GenBank/DDBJ databases">
        <authorList>
            <person name="de Groot N.N."/>
        </authorList>
    </citation>
    <scope>NUCLEOTIDE SEQUENCE [LARGE SCALE GENOMIC DNA]</scope>
    <source>
        <strain evidence="6 7">DSM 25927</strain>
    </source>
</reference>
<dbReference type="EMBL" id="FOFS01000011">
    <property type="protein sequence ID" value="SEQ85145.1"/>
    <property type="molecule type" value="Genomic_DNA"/>
</dbReference>
<dbReference type="RefSeq" id="WP_245732531.1">
    <property type="nucleotide sequence ID" value="NZ_FOFS01000011.1"/>
</dbReference>
<name>A0A1H9JF02_9GAMM</name>
<dbReference type="HAMAP" id="MF_01384">
    <property type="entry name" value="UreD"/>
    <property type="match status" value="1"/>
</dbReference>
<evidence type="ECO:0000313" key="6">
    <source>
        <dbReference type="EMBL" id="SEQ85145.1"/>
    </source>
</evidence>
<dbReference type="Proteomes" id="UP000199233">
    <property type="component" value="Unassembled WGS sequence"/>
</dbReference>
<dbReference type="AlphaFoldDB" id="A0A1H9JF02"/>
<comment type="subcellular location">
    <subcellularLocation>
        <location evidence="4">Cytoplasm</location>
    </subcellularLocation>
</comment>
<dbReference type="Pfam" id="PF01774">
    <property type="entry name" value="UreD"/>
    <property type="match status" value="1"/>
</dbReference>
<gene>
    <name evidence="4" type="primary">ureD</name>
    <name evidence="6" type="ORF">SAMN04488038_111126</name>
</gene>
<dbReference type="GO" id="GO:0005737">
    <property type="term" value="C:cytoplasm"/>
    <property type="evidence" value="ECO:0007669"/>
    <property type="project" value="UniProtKB-SubCell"/>
</dbReference>
<keyword evidence="7" id="KW-1185">Reference proteome</keyword>
<comment type="function">
    <text evidence="4">Required for maturation of urease via the functional incorporation of the urease nickel metallocenter.</text>
</comment>
<dbReference type="GO" id="GO:0016151">
    <property type="term" value="F:nickel cation binding"/>
    <property type="evidence" value="ECO:0007669"/>
    <property type="project" value="UniProtKB-UniRule"/>
</dbReference>
<dbReference type="PANTHER" id="PTHR33643:SF1">
    <property type="entry name" value="UREASE ACCESSORY PROTEIN D"/>
    <property type="match status" value="1"/>
</dbReference>
<evidence type="ECO:0000256" key="5">
    <source>
        <dbReference type="SAM" id="Coils"/>
    </source>
</evidence>
<protein>
    <recommendedName>
        <fullName evidence="4">Urease accessory protein UreD</fullName>
    </recommendedName>
</protein>
<comment type="similarity">
    <text evidence="1 4">Belongs to the UreD family.</text>
</comment>
<keyword evidence="5" id="KW-0175">Coiled coil</keyword>
<comment type="subunit">
    <text evidence="4">UreD, UreF and UreG form a complex that acts as a GTP-hydrolysis-dependent molecular chaperone, activating the urease apoprotein by helping to assemble the nickel containing metallocenter of UreC. The UreE protein probably delivers the nickel.</text>
</comment>
<organism evidence="6 7">
    <name type="scientific">Solimonas aquatica</name>
    <dbReference type="NCBI Taxonomy" id="489703"/>
    <lineage>
        <taxon>Bacteria</taxon>
        <taxon>Pseudomonadati</taxon>
        <taxon>Pseudomonadota</taxon>
        <taxon>Gammaproteobacteria</taxon>
        <taxon>Nevskiales</taxon>
        <taxon>Nevskiaceae</taxon>
        <taxon>Solimonas</taxon>
    </lineage>
</organism>
<evidence type="ECO:0000256" key="1">
    <source>
        <dbReference type="ARBA" id="ARBA00007177"/>
    </source>
</evidence>
<feature type="coiled-coil region" evidence="5">
    <location>
        <begin position="238"/>
        <end position="265"/>
    </location>
</feature>
<keyword evidence="2 4" id="KW-0996">Nickel insertion</keyword>
<keyword evidence="4" id="KW-0963">Cytoplasm</keyword>
<evidence type="ECO:0000313" key="7">
    <source>
        <dbReference type="Proteomes" id="UP000199233"/>
    </source>
</evidence>
<evidence type="ECO:0000256" key="4">
    <source>
        <dbReference type="HAMAP-Rule" id="MF_01384"/>
    </source>
</evidence>
<keyword evidence="3 4" id="KW-0143">Chaperone</keyword>